<evidence type="ECO:0000256" key="1">
    <source>
        <dbReference type="SAM" id="MobiDB-lite"/>
    </source>
</evidence>
<dbReference type="InterPro" id="IPR036273">
    <property type="entry name" value="CRAL/TRIO_N_dom_sf"/>
</dbReference>
<dbReference type="Pfam" id="PF03765">
    <property type="entry name" value="CRAL_TRIO_N"/>
    <property type="match status" value="1"/>
</dbReference>
<dbReference type="Pfam" id="PF13877">
    <property type="entry name" value="RPAP3_C"/>
    <property type="match status" value="1"/>
</dbReference>
<dbReference type="Gene3D" id="3.40.525.10">
    <property type="entry name" value="CRAL-TRIO lipid binding domain"/>
    <property type="match status" value="1"/>
</dbReference>
<dbReference type="InterPro" id="IPR051026">
    <property type="entry name" value="PI/PC_transfer"/>
</dbReference>
<dbReference type="Proteomes" id="UP000183567">
    <property type="component" value="Unassembled WGS sequence"/>
</dbReference>
<dbReference type="SUPFAM" id="SSF48452">
    <property type="entry name" value="TPR-like"/>
    <property type="match status" value="1"/>
</dbReference>
<feature type="compositionally biased region" description="Low complexity" evidence="1">
    <location>
        <begin position="130"/>
        <end position="142"/>
    </location>
</feature>
<feature type="compositionally biased region" description="Basic and acidic residues" evidence="1">
    <location>
        <begin position="161"/>
        <end position="183"/>
    </location>
</feature>
<name>A0A1J8QKK1_9AGAM</name>
<dbReference type="InterPro" id="IPR011990">
    <property type="entry name" value="TPR-like_helical_dom_sf"/>
</dbReference>
<dbReference type="PROSITE" id="PS50191">
    <property type="entry name" value="CRAL_TRIO"/>
    <property type="match status" value="1"/>
</dbReference>
<feature type="compositionally biased region" description="Basic and acidic residues" evidence="1">
    <location>
        <begin position="227"/>
        <end position="239"/>
    </location>
</feature>
<dbReference type="InterPro" id="IPR025986">
    <property type="entry name" value="RPAP3-like_C"/>
</dbReference>
<dbReference type="EMBL" id="LVVM01000098">
    <property type="protein sequence ID" value="OJA21485.1"/>
    <property type="molecule type" value="Genomic_DNA"/>
</dbReference>
<protein>
    <recommendedName>
        <fullName evidence="2">CRAL-TRIO domain-containing protein</fullName>
    </recommendedName>
</protein>
<gene>
    <name evidence="3" type="ORF">AZE42_03290</name>
</gene>
<feature type="region of interest" description="Disordered" evidence="1">
    <location>
        <begin position="1"/>
        <end position="21"/>
    </location>
</feature>
<dbReference type="SMART" id="SM00516">
    <property type="entry name" value="SEC14"/>
    <property type="match status" value="1"/>
</dbReference>
<proteinExistence type="predicted"/>
<evidence type="ECO:0000313" key="3">
    <source>
        <dbReference type="EMBL" id="OJA21485.1"/>
    </source>
</evidence>
<dbReference type="Pfam" id="PF00650">
    <property type="entry name" value="CRAL_TRIO"/>
    <property type="match status" value="1"/>
</dbReference>
<dbReference type="PANTHER" id="PTHR45657:SF3">
    <property type="entry name" value="TRANSPORTER, PUTATIVE (AFU_ORTHOLOGUE AFUA_5G09260)-RELATED"/>
    <property type="match status" value="1"/>
</dbReference>
<sequence length="663" mass="73922">MASEKAKIAKDEASHPTFKSGDYPAAIGHYTSAILADAKDPTFALNRAAAYLKLGKNEDAERDCTAVLKLSPNNVKALFRRGQARTGLGSLDGAHFVRASELEPSNQSVKQELTEVDRLVQRQKQKRSSADTSRPATTSAPATRRRRVPIVIVEDNSSALHHQDTKITTQEDEKQLEDIRDNEFLQLLSSRPISSSPRSDGPSSSIKEEQSTTAAPPARTTSTKVQTFKDAKQSRDTAKPSRVGGGIFRSSGNHTIITRNEEILRPAPVITSPPATVDGTVHKAPMTLFNFTKMWESNMKDEDRWNLFSGIPPLSLPKMFQASLEPALLSSMLQHFERVIDQQIAVPSDMPITESHTPERPVVAATADDEGQLLGSFKTRLSSAGLYQPASGDTPASHDDSTLLRFLRARRYDVDNAQKQFSDAEAWRRQHNVDELFRTFETNEMELSRRFYPRWTGRRDKAGLPVYVYRLASLDASLRKELESVPPERRYQRIVVLHEAMTQFVLPLCSYLSAPTSISSVTTIIDLEHVSLSAMWSLRNHLQVASTMATANYPETLNSIAIVNSPSFFPTIWNWIKSWFDEGTRNKIHILGKDPGPTLRLLIDDKDIPQSYGGQLPWKFEDDPDLDDTIRAVIGEMPKGPAVFVDGVLKSVSGHRHENISIN</sequence>
<organism evidence="3 4">
    <name type="scientific">Rhizopogon vesiculosus</name>
    <dbReference type="NCBI Taxonomy" id="180088"/>
    <lineage>
        <taxon>Eukaryota</taxon>
        <taxon>Fungi</taxon>
        <taxon>Dikarya</taxon>
        <taxon>Basidiomycota</taxon>
        <taxon>Agaricomycotina</taxon>
        <taxon>Agaricomycetes</taxon>
        <taxon>Agaricomycetidae</taxon>
        <taxon>Boletales</taxon>
        <taxon>Suillineae</taxon>
        <taxon>Rhizopogonaceae</taxon>
        <taxon>Rhizopogon</taxon>
    </lineage>
</organism>
<dbReference type="SUPFAM" id="SSF52087">
    <property type="entry name" value="CRAL/TRIO domain"/>
    <property type="match status" value="1"/>
</dbReference>
<reference evidence="3 4" key="1">
    <citation type="submission" date="2016-03" db="EMBL/GenBank/DDBJ databases">
        <title>Comparative genomics of the ectomycorrhizal sister species Rhizopogon vinicolor and Rhizopogon vesiculosus (Basidiomycota: Boletales) reveals a divergence of the mating type B locus.</title>
        <authorList>
            <person name="Mujic A.B."/>
            <person name="Kuo A."/>
            <person name="Tritt A."/>
            <person name="Lipzen A."/>
            <person name="Chen C."/>
            <person name="Johnson J."/>
            <person name="Sharma A."/>
            <person name="Barry K."/>
            <person name="Grigoriev I.V."/>
            <person name="Spatafora J.W."/>
        </authorList>
    </citation>
    <scope>NUCLEOTIDE SEQUENCE [LARGE SCALE GENOMIC DNA]</scope>
    <source>
        <strain evidence="3 4">AM-OR11-056</strain>
    </source>
</reference>
<dbReference type="InterPro" id="IPR011074">
    <property type="entry name" value="CRAL/TRIO_N_dom"/>
</dbReference>
<dbReference type="STRING" id="180088.A0A1J8QKK1"/>
<dbReference type="AlphaFoldDB" id="A0A1J8QKK1"/>
<dbReference type="SMART" id="SM01100">
    <property type="entry name" value="CRAL_TRIO_N"/>
    <property type="match status" value="1"/>
</dbReference>
<feature type="compositionally biased region" description="Low complexity" evidence="1">
    <location>
        <begin position="189"/>
        <end position="223"/>
    </location>
</feature>
<dbReference type="InterPro" id="IPR019734">
    <property type="entry name" value="TPR_rpt"/>
</dbReference>
<dbReference type="Gene3D" id="1.25.40.10">
    <property type="entry name" value="Tetratricopeptide repeat domain"/>
    <property type="match status" value="1"/>
</dbReference>
<keyword evidence="4" id="KW-1185">Reference proteome</keyword>
<dbReference type="Pfam" id="PF13432">
    <property type="entry name" value="TPR_16"/>
    <property type="match status" value="1"/>
</dbReference>
<dbReference type="PANTHER" id="PTHR45657">
    <property type="entry name" value="CRAL-TRIO DOMAIN-CONTAINING PROTEIN YKL091C-RELATED"/>
    <property type="match status" value="1"/>
</dbReference>
<evidence type="ECO:0000313" key="4">
    <source>
        <dbReference type="Proteomes" id="UP000183567"/>
    </source>
</evidence>
<dbReference type="InterPro" id="IPR001251">
    <property type="entry name" value="CRAL-TRIO_dom"/>
</dbReference>
<dbReference type="SUPFAM" id="SSF46938">
    <property type="entry name" value="CRAL/TRIO N-terminal domain"/>
    <property type="match status" value="1"/>
</dbReference>
<dbReference type="SMART" id="SM00028">
    <property type="entry name" value="TPR"/>
    <property type="match status" value="2"/>
</dbReference>
<dbReference type="InterPro" id="IPR036865">
    <property type="entry name" value="CRAL-TRIO_dom_sf"/>
</dbReference>
<dbReference type="OrthoDB" id="30289at2759"/>
<comment type="caution">
    <text evidence="3">The sequence shown here is derived from an EMBL/GenBank/DDBJ whole genome shotgun (WGS) entry which is preliminary data.</text>
</comment>
<feature type="compositionally biased region" description="Basic and acidic residues" evidence="1">
    <location>
        <begin position="1"/>
        <end position="14"/>
    </location>
</feature>
<feature type="region of interest" description="Disordered" evidence="1">
    <location>
        <begin position="120"/>
        <end position="252"/>
    </location>
</feature>
<dbReference type="CDD" id="cd00170">
    <property type="entry name" value="SEC14"/>
    <property type="match status" value="1"/>
</dbReference>
<feature type="domain" description="CRAL-TRIO" evidence="2">
    <location>
        <begin position="444"/>
        <end position="620"/>
    </location>
</feature>
<accession>A0A1J8QKK1</accession>
<evidence type="ECO:0000259" key="2">
    <source>
        <dbReference type="PROSITE" id="PS50191"/>
    </source>
</evidence>
<dbReference type="Gene3D" id="1.10.8.20">
    <property type="entry name" value="N-terminal domain of phosphatidylinositol transfer protein sec14p"/>
    <property type="match status" value="1"/>
</dbReference>